<dbReference type="PaxDb" id="65489-OBART03G18740.1"/>
<dbReference type="AlphaFoldDB" id="A0A0D3FIX6"/>
<dbReference type="Gramene" id="OBART03G18740.1">
    <property type="protein sequence ID" value="OBART03G18740.1"/>
    <property type="gene ID" value="OBART03G18740"/>
</dbReference>
<keyword evidence="3" id="KW-1185">Reference proteome</keyword>
<accession>A0A0D3FIX6</accession>
<evidence type="ECO:0000313" key="3">
    <source>
        <dbReference type="Proteomes" id="UP000026960"/>
    </source>
</evidence>
<evidence type="ECO:0000313" key="2">
    <source>
        <dbReference type="EnsemblPlants" id="OBART03G18740.1"/>
    </source>
</evidence>
<proteinExistence type="predicted"/>
<reference evidence="2" key="2">
    <citation type="submission" date="2015-03" db="UniProtKB">
        <authorList>
            <consortium name="EnsemblPlants"/>
        </authorList>
    </citation>
    <scope>IDENTIFICATION</scope>
</reference>
<evidence type="ECO:0000256" key="1">
    <source>
        <dbReference type="SAM" id="MobiDB-lite"/>
    </source>
</evidence>
<name>A0A0D3FIX6_9ORYZ</name>
<organism evidence="2">
    <name type="scientific">Oryza barthii</name>
    <dbReference type="NCBI Taxonomy" id="65489"/>
    <lineage>
        <taxon>Eukaryota</taxon>
        <taxon>Viridiplantae</taxon>
        <taxon>Streptophyta</taxon>
        <taxon>Embryophyta</taxon>
        <taxon>Tracheophyta</taxon>
        <taxon>Spermatophyta</taxon>
        <taxon>Magnoliopsida</taxon>
        <taxon>Liliopsida</taxon>
        <taxon>Poales</taxon>
        <taxon>Poaceae</taxon>
        <taxon>BOP clade</taxon>
        <taxon>Oryzoideae</taxon>
        <taxon>Oryzeae</taxon>
        <taxon>Oryzinae</taxon>
        <taxon>Oryza</taxon>
    </lineage>
</organism>
<reference evidence="2" key="1">
    <citation type="journal article" date="2009" name="Rice">
        <title>De Novo Next Generation Sequencing of Plant Genomes.</title>
        <authorList>
            <person name="Rounsley S."/>
            <person name="Marri P.R."/>
            <person name="Yu Y."/>
            <person name="He R."/>
            <person name="Sisneros N."/>
            <person name="Goicoechea J.L."/>
            <person name="Lee S.J."/>
            <person name="Angelova A."/>
            <person name="Kudrna D."/>
            <person name="Luo M."/>
            <person name="Affourtit J."/>
            <person name="Desany B."/>
            <person name="Knight J."/>
            <person name="Niazi F."/>
            <person name="Egholm M."/>
            <person name="Wing R.A."/>
        </authorList>
    </citation>
    <scope>NUCLEOTIDE SEQUENCE [LARGE SCALE GENOMIC DNA]</scope>
    <source>
        <strain evidence="2">cv. IRGC 105608</strain>
    </source>
</reference>
<protein>
    <submittedName>
        <fullName evidence="2">Uncharacterized protein</fullName>
    </submittedName>
</protein>
<dbReference type="Proteomes" id="UP000026960">
    <property type="component" value="Chromosome 3"/>
</dbReference>
<sequence>MGGGVRAHAEDGGAWGQAWAAARGDGRRRRGRRVMRRRWAALRRALDGAGGRTQLGAVGRRQAVAEAARGHGLALSDGGVASRMGKTLRSKAAEVPLPRLFRFFISTP</sequence>
<feature type="region of interest" description="Disordered" evidence="1">
    <location>
        <begin position="1"/>
        <end position="33"/>
    </location>
</feature>
<dbReference type="EnsemblPlants" id="OBART03G18740.1">
    <property type="protein sequence ID" value="OBART03G18740.1"/>
    <property type="gene ID" value="OBART03G18740"/>
</dbReference>
<dbReference type="HOGENOM" id="CLU_2200971_0_0_1"/>